<dbReference type="SUPFAM" id="SSF53474">
    <property type="entry name" value="alpha/beta-Hydrolases"/>
    <property type="match status" value="1"/>
</dbReference>
<name>A0ABV7AZ05_9GAMM</name>
<dbReference type="Gene3D" id="3.40.50.1820">
    <property type="entry name" value="alpha/beta hydrolase"/>
    <property type="match status" value="2"/>
</dbReference>
<feature type="signal peptide" evidence="1">
    <location>
        <begin position="1"/>
        <end position="22"/>
    </location>
</feature>
<organism evidence="2 3">
    <name type="scientific">Azotobacter bryophylli</name>
    <dbReference type="NCBI Taxonomy" id="1986537"/>
    <lineage>
        <taxon>Bacteria</taxon>
        <taxon>Pseudomonadati</taxon>
        <taxon>Pseudomonadota</taxon>
        <taxon>Gammaproteobacteria</taxon>
        <taxon>Pseudomonadales</taxon>
        <taxon>Pseudomonadaceae</taxon>
        <taxon>Azotobacter</taxon>
    </lineage>
</organism>
<proteinExistence type="predicted"/>
<evidence type="ECO:0000313" key="3">
    <source>
        <dbReference type="Proteomes" id="UP001595457"/>
    </source>
</evidence>
<feature type="chain" id="PRO_5046123358" evidence="1">
    <location>
        <begin position="23"/>
        <end position="356"/>
    </location>
</feature>
<accession>A0ABV7AZ05</accession>
<protein>
    <submittedName>
        <fullName evidence="2">Poly(3-hydroxybutyrate) depolymerase</fullName>
    </submittedName>
</protein>
<dbReference type="InterPro" id="IPR029058">
    <property type="entry name" value="AB_hydrolase_fold"/>
</dbReference>
<dbReference type="PANTHER" id="PTHR42972:SF8">
    <property type="entry name" value="POLYHYDROXYBUTYRATE DEPOLYMERASE"/>
    <property type="match status" value="1"/>
</dbReference>
<evidence type="ECO:0000256" key="1">
    <source>
        <dbReference type="SAM" id="SignalP"/>
    </source>
</evidence>
<dbReference type="EMBL" id="JBHRSJ010000034">
    <property type="protein sequence ID" value="MFC2974238.1"/>
    <property type="molecule type" value="Genomic_DNA"/>
</dbReference>
<comment type="caution">
    <text evidence="2">The sequence shown here is derived from an EMBL/GenBank/DDBJ whole genome shotgun (WGS) entry which is preliminary data.</text>
</comment>
<gene>
    <name evidence="2" type="ORF">ACFOJE_18750</name>
</gene>
<keyword evidence="1" id="KW-0732">Signal</keyword>
<evidence type="ECO:0000313" key="2">
    <source>
        <dbReference type="EMBL" id="MFC2974238.1"/>
    </source>
</evidence>
<reference evidence="3" key="1">
    <citation type="journal article" date="2019" name="Int. J. Syst. Evol. Microbiol.">
        <title>The Global Catalogue of Microorganisms (GCM) 10K type strain sequencing project: providing services to taxonomists for standard genome sequencing and annotation.</title>
        <authorList>
            <consortium name="The Broad Institute Genomics Platform"/>
            <consortium name="The Broad Institute Genome Sequencing Center for Infectious Disease"/>
            <person name="Wu L."/>
            <person name="Ma J."/>
        </authorList>
    </citation>
    <scope>NUCLEOTIDE SEQUENCE [LARGE SCALE GENOMIC DNA]</scope>
    <source>
        <strain evidence="3">KCTC 62195</strain>
    </source>
</reference>
<dbReference type="PANTHER" id="PTHR42972">
    <property type="entry name" value="TOL-PAL SYSTEM PROTEIN TOLB"/>
    <property type="match status" value="1"/>
</dbReference>
<keyword evidence="3" id="KW-1185">Reference proteome</keyword>
<dbReference type="RefSeq" id="WP_377816289.1">
    <property type="nucleotide sequence ID" value="NZ_JBHRSJ010000034.1"/>
</dbReference>
<sequence length="356" mass="39063">MKRLIRSLFAAGLVLTSQPPRAEDAVGKLVIRLPAYGANIDQTSVSGLSSGAFMASQLYVALSDIMVGAGIVAGGPYLCAKSWMDKTLLENATTTCMHPLTPDDAPNTPELIRYARQLAEDGFIPRLENLADDRLYLFSGTRDPVVTTAVVDQTAAFFEEVGVPATSIRYDRSVAAGHALITDDRADTACALTEPPFINDCGFEQSREILRQIYPDLKPPADRLSGDVVAFDQREFIDSANTSMSDTGYVYVPQACQDGVSCPVHVVFHGCLQGAEVIGDRYYAHTGYNEMAEANNLIMLYPQVRPSRETPPNPQGCWDFWGYSSPDSATPDYFTRNAPQLRAIYRMLNRLAQDRP</sequence>
<dbReference type="Proteomes" id="UP001595457">
    <property type="component" value="Unassembled WGS sequence"/>
</dbReference>